<gene>
    <name evidence="2" type="primary">LOC113471347</name>
</gene>
<dbReference type="GeneID" id="113471347"/>
<reference evidence="2" key="1">
    <citation type="submission" date="2025-08" db="UniProtKB">
        <authorList>
            <consortium name="RefSeq"/>
        </authorList>
    </citation>
    <scope>IDENTIFICATION</scope>
</reference>
<dbReference type="PaxDb" id="121845-A0A3Q0JHN4"/>
<dbReference type="PANTHER" id="PTHR31691">
    <property type="entry name" value="ROTATIN"/>
    <property type="match status" value="1"/>
</dbReference>
<proteinExistence type="predicted"/>
<evidence type="ECO:0000313" key="2">
    <source>
        <dbReference type="RefSeq" id="XP_026686240.1"/>
    </source>
</evidence>
<dbReference type="GO" id="GO:0032053">
    <property type="term" value="P:ciliary basal body organization"/>
    <property type="evidence" value="ECO:0007669"/>
    <property type="project" value="TreeGrafter"/>
</dbReference>
<protein>
    <submittedName>
        <fullName evidence="2">Uncharacterized protein LOC113471347</fullName>
    </submittedName>
</protein>
<accession>A0A3Q0JHN4</accession>
<dbReference type="Proteomes" id="UP000079169">
    <property type="component" value="Unplaced"/>
</dbReference>
<dbReference type="GO" id="GO:0005814">
    <property type="term" value="C:centriole"/>
    <property type="evidence" value="ECO:0007669"/>
    <property type="project" value="TreeGrafter"/>
</dbReference>
<name>A0A3Q0JHN4_DIACI</name>
<dbReference type="GO" id="GO:0007099">
    <property type="term" value="P:centriole replication"/>
    <property type="evidence" value="ECO:0007669"/>
    <property type="project" value="TreeGrafter"/>
</dbReference>
<evidence type="ECO:0000313" key="1">
    <source>
        <dbReference type="Proteomes" id="UP000079169"/>
    </source>
</evidence>
<dbReference type="GO" id="GO:0010457">
    <property type="term" value="P:centriole-centriole cohesion"/>
    <property type="evidence" value="ECO:0007669"/>
    <property type="project" value="TreeGrafter"/>
</dbReference>
<dbReference type="RefSeq" id="XP_026686240.1">
    <property type="nucleotide sequence ID" value="XM_026830439.1"/>
</dbReference>
<dbReference type="GO" id="GO:0036064">
    <property type="term" value="C:ciliary basal body"/>
    <property type="evidence" value="ECO:0007669"/>
    <property type="project" value="InterPro"/>
</dbReference>
<dbReference type="GO" id="GO:0005813">
    <property type="term" value="C:centrosome"/>
    <property type="evidence" value="ECO:0007669"/>
    <property type="project" value="InterPro"/>
</dbReference>
<dbReference type="KEGG" id="dci:113471347"/>
<organism evidence="1 2">
    <name type="scientific">Diaphorina citri</name>
    <name type="common">Asian citrus psyllid</name>
    <dbReference type="NCBI Taxonomy" id="121845"/>
    <lineage>
        <taxon>Eukaryota</taxon>
        <taxon>Metazoa</taxon>
        <taxon>Ecdysozoa</taxon>
        <taxon>Arthropoda</taxon>
        <taxon>Hexapoda</taxon>
        <taxon>Insecta</taxon>
        <taxon>Pterygota</taxon>
        <taxon>Neoptera</taxon>
        <taxon>Paraneoptera</taxon>
        <taxon>Hemiptera</taxon>
        <taxon>Sternorrhyncha</taxon>
        <taxon>Psylloidea</taxon>
        <taxon>Psyllidae</taxon>
        <taxon>Diaphorininae</taxon>
        <taxon>Diaphorina</taxon>
    </lineage>
</organism>
<keyword evidence="1" id="KW-1185">Reference proteome</keyword>
<dbReference type="InterPro" id="IPR030791">
    <property type="entry name" value="Rotatin"/>
</dbReference>
<dbReference type="AlphaFoldDB" id="A0A3Q0JHN4"/>
<sequence length="318" mass="35867">MDRVTEKIREAALLSKERLQVTPKTHQRATRLKKTRATLKIRKIAFLSTRRVIRTHTLSILQCLLASRLSVTMTTWTHLIDTLSPVLCLLQTVVHCDEALGAEILQLTHPDLSRDMGMSKLKVIKSNACLLYHKEASIRLEATSRLAWYIRYTGVVTSVLSDLCVTPCNRSSLLLDVYEESSVTRVLELLSLGSHGSSPDEESQVRFSCLTQLSVMMDDVKLHRAFLTNGGVTLIVRELHELLSDLSPSESPRVLKLTEDIKKLLRRASIVQGCNTSLQVLHSTSSYTQAYTAVTTLQRYLDLQHIPMRQNTGDIDTW</sequence>
<dbReference type="PANTHER" id="PTHR31691:SF1">
    <property type="entry name" value="ROTATIN"/>
    <property type="match status" value="1"/>
</dbReference>